<reference evidence="1 2" key="1">
    <citation type="submission" date="2020-09" db="EMBL/GenBank/DDBJ databases">
        <title>De no assembly of potato wild relative species, Solanum commersonii.</title>
        <authorList>
            <person name="Cho K."/>
        </authorList>
    </citation>
    <scope>NUCLEOTIDE SEQUENCE [LARGE SCALE GENOMIC DNA]</scope>
    <source>
        <strain evidence="1">LZ3.2</strain>
        <tissue evidence="1">Leaf</tissue>
    </source>
</reference>
<gene>
    <name evidence="1" type="ORF">H5410_050129</name>
</gene>
<organism evidence="1 2">
    <name type="scientific">Solanum commersonii</name>
    <name type="common">Commerson's wild potato</name>
    <name type="synonym">Commerson's nightshade</name>
    <dbReference type="NCBI Taxonomy" id="4109"/>
    <lineage>
        <taxon>Eukaryota</taxon>
        <taxon>Viridiplantae</taxon>
        <taxon>Streptophyta</taxon>
        <taxon>Embryophyta</taxon>
        <taxon>Tracheophyta</taxon>
        <taxon>Spermatophyta</taxon>
        <taxon>Magnoliopsida</taxon>
        <taxon>eudicotyledons</taxon>
        <taxon>Gunneridae</taxon>
        <taxon>Pentapetalae</taxon>
        <taxon>asterids</taxon>
        <taxon>lamiids</taxon>
        <taxon>Solanales</taxon>
        <taxon>Solanaceae</taxon>
        <taxon>Solanoideae</taxon>
        <taxon>Solaneae</taxon>
        <taxon>Solanum</taxon>
    </lineage>
</organism>
<sequence length="78" mass="8580">MAKIIIFYDKGTLQRLPFGCTQGKTPAPIQSLTNHIGEVTHTRQARCDELDPEGKPLAFAGKGFELETSNMKVPSPNH</sequence>
<dbReference type="Proteomes" id="UP000824120">
    <property type="component" value="Chromosome 10"/>
</dbReference>
<comment type="caution">
    <text evidence="1">The sequence shown here is derived from an EMBL/GenBank/DDBJ whole genome shotgun (WGS) entry which is preliminary data.</text>
</comment>
<keyword evidence="2" id="KW-1185">Reference proteome</keyword>
<evidence type="ECO:0000313" key="1">
    <source>
        <dbReference type="EMBL" id="KAG5579502.1"/>
    </source>
</evidence>
<name>A0A9J5WX30_SOLCO</name>
<proteinExistence type="predicted"/>
<accession>A0A9J5WX30</accession>
<dbReference type="EMBL" id="JACXVP010000010">
    <property type="protein sequence ID" value="KAG5579502.1"/>
    <property type="molecule type" value="Genomic_DNA"/>
</dbReference>
<dbReference type="AlphaFoldDB" id="A0A9J5WX30"/>
<protein>
    <submittedName>
        <fullName evidence="1">Uncharacterized protein</fullName>
    </submittedName>
</protein>
<evidence type="ECO:0000313" key="2">
    <source>
        <dbReference type="Proteomes" id="UP000824120"/>
    </source>
</evidence>